<keyword evidence="2" id="KW-0547">Nucleotide-binding</keyword>
<dbReference type="InterPro" id="IPR003495">
    <property type="entry name" value="CobW/HypB/UreG_nucleotide-bd"/>
</dbReference>
<name>A0A7S4P808_GUITH</name>
<dbReference type="InterPro" id="IPR011629">
    <property type="entry name" value="CobW-like_C"/>
</dbReference>
<dbReference type="SUPFAM" id="SSF90002">
    <property type="entry name" value="Hypothetical protein YjiA, C-terminal domain"/>
    <property type="match status" value="1"/>
</dbReference>
<dbReference type="Pfam" id="PF07683">
    <property type="entry name" value="CobW_C"/>
    <property type="match status" value="1"/>
</dbReference>
<evidence type="ECO:0000256" key="1">
    <source>
        <dbReference type="ARBA" id="ARBA00004229"/>
    </source>
</evidence>
<dbReference type="CDD" id="cd03112">
    <property type="entry name" value="CobW-like"/>
    <property type="match status" value="1"/>
</dbReference>
<keyword evidence="3" id="KW-0378">Hydrolase</keyword>
<organism evidence="9">
    <name type="scientific">Guillardia theta</name>
    <name type="common">Cryptophyte</name>
    <name type="synonym">Cryptomonas phi</name>
    <dbReference type="NCBI Taxonomy" id="55529"/>
    <lineage>
        <taxon>Eukaryota</taxon>
        <taxon>Cryptophyceae</taxon>
        <taxon>Pyrenomonadales</taxon>
        <taxon>Geminigeraceae</taxon>
        <taxon>Guillardia</taxon>
    </lineage>
</organism>
<evidence type="ECO:0000313" key="9">
    <source>
        <dbReference type="EMBL" id="CAE2326457.1"/>
    </source>
</evidence>
<feature type="compositionally biased region" description="Basic and acidic residues" evidence="7">
    <location>
        <begin position="247"/>
        <end position="275"/>
    </location>
</feature>
<dbReference type="InterPro" id="IPR036627">
    <property type="entry name" value="CobW-likC_sf"/>
</dbReference>
<dbReference type="GO" id="GO:0000166">
    <property type="term" value="F:nucleotide binding"/>
    <property type="evidence" value="ECO:0007669"/>
    <property type="project" value="UniProtKB-KW"/>
</dbReference>
<evidence type="ECO:0000259" key="8">
    <source>
        <dbReference type="SMART" id="SM00833"/>
    </source>
</evidence>
<feature type="region of interest" description="Disordered" evidence="7">
    <location>
        <begin position="244"/>
        <end position="310"/>
    </location>
</feature>
<reference evidence="9" key="1">
    <citation type="submission" date="2021-01" db="EMBL/GenBank/DDBJ databases">
        <authorList>
            <person name="Corre E."/>
            <person name="Pelletier E."/>
            <person name="Niang G."/>
            <person name="Scheremetjew M."/>
            <person name="Finn R."/>
            <person name="Kale V."/>
            <person name="Holt S."/>
            <person name="Cochrane G."/>
            <person name="Meng A."/>
            <person name="Brown T."/>
            <person name="Cohen L."/>
        </authorList>
    </citation>
    <scope>NUCLEOTIDE SEQUENCE</scope>
    <source>
        <strain evidence="9">CCMP 2712</strain>
    </source>
</reference>
<dbReference type="Gene3D" id="3.40.50.300">
    <property type="entry name" value="P-loop containing nucleotide triphosphate hydrolases"/>
    <property type="match status" value="1"/>
</dbReference>
<dbReference type="EMBL" id="HBKN01038917">
    <property type="protein sequence ID" value="CAE2326457.1"/>
    <property type="molecule type" value="Transcribed_RNA"/>
</dbReference>
<feature type="compositionally biased region" description="Basic and acidic residues" evidence="7">
    <location>
        <begin position="282"/>
        <end position="310"/>
    </location>
</feature>
<accession>A0A7S4P808</accession>
<dbReference type="Pfam" id="PF02492">
    <property type="entry name" value="cobW"/>
    <property type="match status" value="1"/>
</dbReference>
<proteinExistence type="inferred from homology"/>
<dbReference type="SMART" id="SM00833">
    <property type="entry name" value="CobW_C"/>
    <property type="match status" value="1"/>
</dbReference>
<dbReference type="InterPro" id="IPR027417">
    <property type="entry name" value="P-loop_NTPase"/>
</dbReference>
<comment type="catalytic activity">
    <reaction evidence="6">
        <text>GTP + H2O = GDP + phosphate + H(+)</text>
        <dbReference type="Rhea" id="RHEA:19669"/>
        <dbReference type="ChEBI" id="CHEBI:15377"/>
        <dbReference type="ChEBI" id="CHEBI:15378"/>
        <dbReference type="ChEBI" id="CHEBI:37565"/>
        <dbReference type="ChEBI" id="CHEBI:43474"/>
        <dbReference type="ChEBI" id="CHEBI:58189"/>
    </reaction>
    <physiologicalReaction direction="left-to-right" evidence="6">
        <dbReference type="Rhea" id="RHEA:19670"/>
    </physiologicalReaction>
</comment>
<keyword evidence="4" id="KW-0143">Chaperone</keyword>
<evidence type="ECO:0000256" key="2">
    <source>
        <dbReference type="ARBA" id="ARBA00022741"/>
    </source>
</evidence>
<protein>
    <recommendedName>
        <fullName evidence="8">CobW C-terminal domain-containing protein</fullName>
    </recommendedName>
</protein>
<dbReference type="PANTHER" id="PTHR43603">
    <property type="entry name" value="COBW DOMAIN-CONTAINING PROTEIN DDB_G0274527"/>
    <property type="match status" value="1"/>
</dbReference>
<comment type="similarity">
    <text evidence="5">Belongs to the SIMIBI class G3E GTPase family. ZNG1 subfamily.</text>
</comment>
<gene>
    <name evidence="9" type="ORF">GTHE00462_LOCUS30492</name>
</gene>
<dbReference type="GO" id="GO:0009507">
    <property type="term" value="C:chloroplast"/>
    <property type="evidence" value="ECO:0007669"/>
    <property type="project" value="UniProtKB-SubCell"/>
</dbReference>
<comment type="subcellular location">
    <subcellularLocation>
        <location evidence="1">Plastid</location>
        <location evidence="1">Chloroplast</location>
    </subcellularLocation>
</comment>
<evidence type="ECO:0000256" key="4">
    <source>
        <dbReference type="ARBA" id="ARBA00023186"/>
    </source>
</evidence>
<feature type="domain" description="CobW C-terminal" evidence="8">
    <location>
        <begin position="316"/>
        <end position="468"/>
    </location>
</feature>
<dbReference type="PANTHER" id="PTHR43603:SF1">
    <property type="entry name" value="ZINC-REGULATED GTPASE METALLOPROTEIN ACTIVATOR 1"/>
    <property type="match status" value="1"/>
</dbReference>
<dbReference type="AlphaFoldDB" id="A0A7S4P808"/>
<evidence type="ECO:0000256" key="5">
    <source>
        <dbReference type="ARBA" id="ARBA00034320"/>
    </source>
</evidence>
<dbReference type="SUPFAM" id="SSF52540">
    <property type="entry name" value="P-loop containing nucleoside triphosphate hydrolases"/>
    <property type="match status" value="1"/>
</dbReference>
<evidence type="ECO:0000256" key="7">
    <source>
        <dbReference type="SAM" id="MobiDB-lite"/>
    </source>
</evidence>
<evidence type="ECO:0000256" key="6">
    <source>
        <dbReference type="ARBA" id="ARBA00049117"/>
    </source>
</evidence>
<dbReference type="Gene3D" id="3.30.1220.10">
    <property type="entry name" value="CobW-like, C-terminal domain"/>
    <property type="match status" value="1"/>
</dbReference>
<dbReference type="GO" id="GO:0016787">
    <property type="term" value="F:hydrolase activity"/>
    <property type="evidence" value="ECO:0007669"/>
    <property type="project" value="UniProtKB-KW"/>
</dbReference>
<dbReference type="InterPro" id="IPR051927">
    <property type="entry name" value="Zn_Chap_cDPG_Synth"/>
</dbReference>
<evidence type="ECO:0000256" key="3">
    <source>
        <dbReference type="ARBA" id="ARBA00022801"/>
    </source>
</evidence>
<sequence>MKTDDSSVPVTLLGGFLGSGKTTILKHILENQVGLKVGVIVNDVASVNIDAKLVRGVTSSSVPGGSDTIELQNGCACCSISDELFSAVEKLVETGRARGNQFDHILVELSGVAEPSIVKSNFERGKAAGLKSALDARIKQIVTVVDSSEFVQQWMSEERLGEVSRLAPEVGQDCAAARAVSEFLAEQIEAADVVVLNKVDMVDSSTVKTTARIVDGLLHEKKHKLIETSWGKIPIQSLFSEDAEVEQVAHEAKHEHEGHSHDEACHDPHCQDQSHEHHHAHSHDEHCDDPHCTDQAHGHSHSHEQQKTTAEEKIGISSFVYRARRPFDTDRLFKLVKSWPIPRKDAETYLYKLLNDREFIKGKEETSDGRVLQPVFRSKGFIWLDSMPTRIRYWSHVGRYFALEDAGKWWADTEEKLLEAVKVASPSDYEAIMKDDWEGEFGDRRQELVFIGAGMKEEAIRKALDRCLLTEEEMVKFRQELEQVIEAESNPRFKVGDKVVCQCGTWLPGVVIKIGYREPDWPITKPDAPYQVKLEDGTLIYVPFDEDDFIRPRKG</sequence>